<feature type="compositionally biased region" description="Gly residues" evidence="1">
    <location>
        <begin position="1"/>
        <end position="11"/>
    </location>
</feature>
<organism evidence="2 3">
    <name type="scientific">Zizania palustris</name>
    <name type="common">Northern wild rice</name>
    <dbReference type="NCBI Taxonomy" id="103762"/>
    <lineage>
        <taxon>Eukaryota</taxon>
        <taxon>Viridiplantae</taxon>
        <taxon>Streptophyta</taxon>
        <taxon>Embryophyta</taxon>
        <taxon>Tracheophyta</taxon>
        <taxon>Spermatophyta</taxon>
        <taxon>Magnoliopsida</taxon>
        <taxon>Liliopsida</taxon>
        <taxon>Poales</taxon>
        <taxon>Poaceae</taxon>
        <taxon>BOP clade</taxon>
        <taxon>Oryzoideae</taxon>
        <taxon>Oryzeae</taxon>
        <taxon>Zizaniinae</taxon>
        <taxon>Zizania</taxon>
    </lineage>
</organism>
<accession>A0A8J6BSX4</accession>
<dbReference type="EMBL" id="JAAALK010000081">
    <property type="protein sequence ID" value="KAG8089743.1"/>
    <property type="molecule type" value="Genomic_DNA"/>
</dbReference>
<gene>
    <name evidence="2" type="ORF">GUJ93_ZPchr0011g27887</name>
</gene>
<feature type="compositionally biased region" description="Basic and acidic residues" evidence="1">
    <location>
        <begin position="12"/>
        <end position="25"/>
    </location>
</feature>
<feature type="region of interest" description="Disordered" evidence="1">
    <location>
        <begin position="1"/>
        <end position="25"/>
    </location>
</feature>
<dbReference type="AlphaFoldDB" id="A0A8J6BSX4"/>
<keyword evidence="3" id="KW-1185">Reference proteome</keyword>
<dbReference type="Proteomes" id="UP000729402">
    <property type="component" value="Unassembled WGS sequence"/>
</dbReference>
<reference evidence="2" key="1">
    <citation type="journal article" date="2021" name="bioRxiv">
        <title>Whole Genome Assembly and Annotation of Northern Wild Rice, Zizania palustris L., Supports a Whole Genome Duplication in the Zizania Genus.</title>
        <authorList>
            <person name="Haas M."/>
            <person name="Kono T."/>
            <person name="Macchietto M."/>
            <person name="Millas R."/>
            <person name="McGilp L."/>
            <person name="Shao M."/>
            <person name="Duquette J."/>
            <person name="Hirsch C.N."/>
            <person name="Kimball J."/>
        </authorList>
    </citation>
    <scope>NUCLEOTIDE SEQUENCE</scope>
    <source>
        <tissue evidence="2">Fresh leaf tissue</tissue>
    </source>
</reference>
<name>A0A8J6BSX4_ZIZPA</name>
<protein>
    <submittedName>
        <fullName evidence="2">Uncharacterized protein</fullName>
    </submittedName>
</protein>
<proteinExistence type="predicted"/>
<sequence>MRRMGLGGGHGGRGEGDAARLPERPGEEDCVYYLRTDACGFSNKQEVVLSNDSSSSSAMDDSSLCSLPSGNDDSGYSLCSQVDDSFDGNHDEVVVSHHDDVLLSSVINCNQDSNQDINHDEVVVSHDMLLYGTHDDGSLDVLLLGAHDVIYDNLHYNQDVSHDWLNELDEEDFNELLSG</sequence>
<reference evidence="2" key="2">
    <citation type="submission" date="2021-02" db="EMBL/GenBank/DDBJ databases">
        <authorList>
            <person name="Kimball J.A."/>
            <person name="Haas M.W."/>
            <person name="Macchietto M."/>
            <person name="Kono T."/>
            <person name="Duquette J."/>
            <person name="Shao M."/>
        </authorList>
    </citation>
    <scope>NUCLEOTIDE SEQUENCE</scope>
    <source>
        <tissue evidence="2">Fresh leaf tissue</tissue>
    </source>
</reference>
<evidence type="ECO:0000313" key="3">
    <source>
        <dbReference type="Proteomes" id="UP000729402"/>
    </source>
</evidence>
<evidence type="ECO:0000313" key="2">
    <source>
        <dbReference type="EMBL" id="KAG8089743.1"/>
    </source>
</evidence>
<comment type="caution">
    <text evidence="2">The sequence shown here is derived from an EMBL/GenBank/DDBJ whole genome shotgun (WGS) entry which is preliminary data.</text>
</comment>
<evidence type="ECO:0000256" key="1">
    <source>
        <dbReference type="SAM" id="MobiDB-lite"/>
    </source>
</evidence>